<gene>
    <name evidence="4" type="ORF">GFC01_17070</name>
</gene>
<keyword evidence="2" id="KW-0456">Lyase</keyword>
<dbReference type="Proteomes" id="UP000441717">
    <property type="component" value="Unassembled WGS sequence"/>
</dbReference>
<dbReference type="CDD" id="cd06558">
    <property type="entry name" value="crotonase-like"/>
    <property type="match status" value="1"/>
</dbReference>
<name>A0A6N7IWS1_9FIRM</name>
<dbReference type="InterPro" id="IPR014748">
    <property type="entry name" value="Enoyl-CoA_hydra_C"/>
</dbReference>
<proteinExistence type="inferred from homology"/>
<dbReference type="InterPro" id="IPR018376">
    <property type="entry name" value="Enoyl-CoA_hyd/isom_CS"/>
</dbReference>
<comment type="caution">
    <text evidence="4">The sequence shown here is derived from an EMBL/GenBank/DDBJ whole genome shotgun (WGS) entry which is preliminary data.</text>
</comment>
<dbReference type="AlphaFoldDB" id="A0A6N7IWS1"/>
<dbReference type="GO" id="GO:0006635">
    <property type="term" value="P:fatty acid beta-oxidation"/>
    <property type="evidence" value="ECO:0007669"/>
    <property type="project" value="TreeGrafter"/>
</dbReference>
<dbReference type="PANTHER" id="PTHR11941">
    <property type="entry name" value="ENOYL-COA HYDRATASE-RELATED"/>
    <property type="match status" value="1"/>
</dbReference>
<evidence type="ECO:0000313" key="4">
    <source>
        <dbReference type="EMBL" id="MQL53937.1"/>
    </source>
</evidence>
<reference evidence="4 5" key="1">
    <citation type="submission" date="2019-10" db="EMBL/GenBank/DDBJ databases">
        <title>Comparative genomics of sulfur disproportionating microorganisms.</title>
        <authorList>
            <person name="Ward L.M."/>
            <person name="Bertran E."/>
            <person name="Johnston D."/>
        </authorList>
    </citation>
    <scope>NUCLEOTIDE SEQUENCE [LARGE SCALE GENOMIC DNA]</scope>
    <source>
        <strain evidence="4 5">DSM 14055</strain>
    </source>
</reference>
<organism evidence="4 5">
    <name type="scientific">Desulfofundulus thermobenzoicus</name>
    <dbReference type="NCBI Taxonomy" id="29376"/>
    <lineage>
        <taxon>Bacteria</taxon>
        <taxon>Bacillati</taxon>
        <taxon>Bacillota</taxon>
        <taxon>Clostridia</taxon>
        <taxon>Eubacteriales</taxon>
        <taxon>Peptococcaceae</taxon>
        <taxon>Desulfofundulus</taxon>
    </lineage>
</organism>
<evidence type="ECO:0000256" key="1">
    <source>
        <dbReference type="ARBA" id="ARBA00005254"/>
    </source>
</evidence>
<dbReference type="PROSITE" id="PS00166">
    <property type="entry name" value="ENOYL_COA_HYDRATASE"/>
    <property type="match status" value="1"/>
</dbReference>
<dbReference type="InterPro" id="IPR001753">
    <property type="entry name" value="Enoyl-CoA_hydra/iso"/>
</dbReference>
<evidence type="ECO:0000256" key="3">
    <source>
        <dbReference type="RuleBase" id="RU003707"/>
    </source>
</evidence>
<comment type="similarity">
    <text evidence="1 3">Belongs to the enoyl-CoA hydratase/isomerase family.</text>
</comment>
<keyword evidence="5" id="KW-1185">Reference proteome</keyword>
<evidence type="ECO:0000256" key="2">
    <source>
        <dbReference type="ARBA" id="ARBA00023239"/>
    </source>
</evidence>
<sequence>MIKELFGLGVKYEQNQSVATIVIDNPPLNILDEAIRVELMGLFEKVRDNGEVRVLILKGKGSKAFSVGSNLREFPLDRGVAGGRAKVVFEQKLHDLLESLPQVTIAVLRGYVLGGGCELMMPCDLRIASEGAVFGFPEVKVGGFPCSGGTQRLLRLIGVSKAKELLLLGNQITAKEAERLGLVNKVVPEECLDQEVSLWVEQLLNLPWQSLKAIKRCVNEGALNPTRGQALEVEEYEKVFITRDMREGINAFLEKRPPKYLHY</sequence>
<dbReference type="OrthoDB" id="9775794at2"/>
<dbReference type="Gene3D" id="3.90.226.10">
    <property type="entry name" value="2-enoyl-CoA Hydratase, Chain A, domain 1"/>
    <property type="match status" value="1"/>
</dbReference>
<evidence type="ECO:0000313" key="5">
    <source>
        <dbReference type="Proteomes" id="UP000441717"/>
    </source>
</evidence>
<accession>A0A6N7IWS1</accession>
<dbReference type="Pfam" id="PF00378">
    <property type="entry name" value="ECH_1"/>
    <property type="match status" value="1"/>
</dbReference>
<dbReference type="GO" id="GO:0016829">
    <property type="term" value="F:lyase activity"/>
    <property type="evidence" value="ECO:0007669"/>
    <property type="project" value="UniProtKB-KW"/>
</dbReference>
<dbReference type="InterPro" id="IPR029045">
    <property type="entry name" value="ClpP/crotonase-like_dom_sf"/>
</dbReference>
<dbReference type="Gene3D" id="1.10.12.10">
    <property type="entry name" value="Lyase 2-enoyl-coa Hydratase, Chain A, domain 2"/>
    <property type="match status" value="1"/>
</dbReference>
<protein>
    <submittedName>
        <fullName evidence="4">Enoyl-CoA hydratase</fullName>
    </submittedName>
</protein>
<dbReference type="PANTHER" id="PTHR11941:SF54">
    <property type="entry name" value="ENOYL-COA HYDRATASE, MITOCHONDRIAL"/>
    <property type="match status" value="1"/>
</dbReference>
<dbReference type="SUPFAM" id="SSF52096">
    <property type="entry name" value="ClpP/crotonase"/>
    <property type="match status" value="1"/>
</dbReference>
<dbReference type="EMBL" id="WHYR01000081">
    <property type="protein sequence ID" value="MQL53937.1"/>
    <property type="molecule type" value="Genomic_DNA"/>
</dbReference>